<evidence type="ECO:0000313" key="7">
    <source>
        <dbReference type="Proteomes" id="UP000319143"/>
    </source>
</evidence>
<dbReference type="Gene3D" id="3.40.720.10">
    <property type="entry name" value="Alkaline Phosphatase, subunit A"/>
    <property type="match status" value="1"/>
</dbReference>
<dbReference type="PANTHER" id="PTHR42693:SF53">
    <property type="entry name" value="ENDO-4-O-SULFATASE"/>
    <property type="match status" value="1"/>
</dbReference>
<evidence type="ECO:0000313" key="6">
    <source>
        <dbReference type="EMBL" id="TWU35046.1"/>
    </source>
</evidence>
<dbReference type="AlphaFoldDB" id="A0A5C6DJF9"/>
<evidence type="ECO:0000256" key="3">
    <source>
        <dbReference type="SAM" id="MobiDB-lite"/>
    </source>
</evidence>
<dbReference type="EMBL" id="SJPV01000007">
    <property type="protein sequence ID" value="TWU35046.1"/>
    <property type="molecule type" value="Genomic_DNA"/>
</dbReference>
<protein>
    <submittedName>
        <fullName evidence="6">Arylsulfatase</fullName>
        <ecNumber evidence="6">3.1.6.1</ecNumber>
    </submittedName>
</protein>
<comment type="caution">
    <text evidence="6">The sequence shown here is derived from an EMBL/GenBank/DDBJ whole genome shotgun (WGS) entry which is preliminary data.</text>
</comment>
<evidence type="ECO:0000256" key="4">
    <source>
        <dbReference type="SAM" id="SignalP"/>
    </source>
</evidence>
<evidence type="ECO:0000259" key="5">
    <source>
        <dbReference type="Pfam" id="PF00884"/>
    </source>
</evidence>
<dbReference type="Pfam" id="PF00884">
    <property type="entry name" value="Sulfatase"/>
    <property type="match status" value="1"/>
</dbReference>
<gene>
    <name evidence="6" type="primary">atsA_71</name>
    <name evidence="6" type="ORF">Poly41_41900</name>
</gene>
<keyword evidence="2 6" id="KW-0378">Hydrolase</keyword>
<feature type="chain" id="PRO_5022901619" evidence="4">
    <location>
        <begin position="23"/>
        <end position="544"/>
    </location>
</feature>
<dbReference type="PANTHER" id="PTHR42693">
    <property type="entry name" value="ARYLSULFATASE FAMILY MEMBER"/>
    <property type="match status" value="1"/>
</dbReference>
<dbReference type="InterPro" id="IPR050738">
    <property type="entry name" value="Sulfatase"/>
</dbReference>
<keyword evidence="7" id="KW-1185">Reference proteome</keyword>
<dbReference type="CDD" id="cd16025">
    <property type="entry name" value="PAS_like"/>
    <property type="match status" value="1"/>
</dbReference>
<proteinExistence type="inferred from homology"/>
<dbReference type="InterPro" id="IPR017850">
    <property type="entry name" value="Alkaline_phosphatase_core_sf"/>
</dbReference>
<accession>A0A5C6DJF9</accession>
<feature type="domain" description="Sulfatase N-terminal" evidence="5">
    <location>
        <begin position="28"/>
        <end position="419"/>
    </location>
</feature>
<dbReference type="Proteomes" id="UP000319143">
    <property type="component" value="Unassembled WGS sequence"/>
</dbReference>
<dbReference type="OrthoDB" id="9783154at2"/>
<sequence precursor="true">MTRSMIRLLCLLGFALFAPMIAEGSERPNIIVIMVDDMGFSDIGCYGSEIPTPNLDALATNGVRFSQFYNTGRCCPTRASLLTGLYSHQAGIGWMTADQGLDGYRGRLNDHCVTIAEVLGSAGYFTAMTGKWHVGFEQGITPWGRGFDRSLNLPAGGLHFSNQTGSKGGTKLFLNGQQVSRDDPMFDPPWYGSDLWTEQGIRYIDEAIAEEKPFFWYLAHVAPHFPCMAPEETIAKYRGQYMKGWDLLREERYRRQIESGLIDAHWNLEPRPEAIPAWNSLSLDEQQRYDDMMAIYAAMIDEVDKNIGKLVTALRQRGQLDNTLILFLSDNGGNAEAGVKGKYNGTNPGDPDSDVFIGQCWAHLNNTPFRKYKHYNHEGGIATPLIAHWPATVKPRPGKADWIDTPTHLIDIMATCVDLGSASYPETFDGNAITPAQGQSLKPLLTGEGTFADRPLFWEHEGNAAVRVGDTKLVRLGNKGPWELFQLKADRTEQNDLAAKNPNQVAELSNQWRKWARSANVLPKPEPKQKKKKVKGQNQPVSKG</sequence>
<evidence type="ECO:0000256" key="1">
    <source>
        <dbReference type="ARBA" id="ARBA00008779"/>
    </source>
</evidence>
<dbReference type="Gene3D" id="3.30.1120.10">
    <property type="match status" value="1"/>
</dbReference>
<comment type="similarity">
    <text evidence="1">Belongs to the sulfatase family.</text>
</comment>
<name>A0A5C6DJF9_9BACT</name>
<dbReference type="FunFam" id="3.40.720.10:FF:000047">
    <property type="entry name" value="Arylsulfatase"/>
    <property type="match status" value="1"/>
</dbReference>
<feature type="region of interest" description="Disordered" evidence="3">
    <location>
        <begin position="518"/>
        <end position="544"/>
    </location>
</feature>
<dbReference type="EC" id="3.1.6.1" evidence="6"/>
<evidence type="ECO:0000256" key="2">
    <source>
        <dbReference type="ARBA" id="ARBA00022801"/>
    </source>
</evidence>
<organism evidence="6 7">
    <name type="scientific">Novipirellula artificiosorum</name>
    <dbReference type="NCBI Taxonomy" id="2528016"/>
    <lineage>
        <taxon>Bacteria</taxon>
        <taxon>Pseudomonadati</taxon>
        <taxon>Planctomycetota</taxon>
        <taxon>Planctomycetia</taxon>
        <taxon>Pirellulales</taxon>
        <taxon>Pirellulaceae</taxon>
        <taxon>Novipirellula</taxon>
    </lineage>
</organism>
<dbReference type="GO" id="GO:0004065">
    <property type="term" value="F:arylsulfatase activity"/>
    <property type="evidence" value="ECO:0007669"/>
    <property type="project" value="UniProtKB-EC"/>
</dbReference>
<dbReference type="InterPro" id="IPR000917">
    <property type="entry name" value="Sulfatase_N"/>
</dbReference>
<reference evidence="6 7" key="1">
    <citation type="submission" date="2019-02" db="EMBL/GenBank/DDBJ databases">
        <title>Deep-cultivation of Planctomycetes and their phenomic and genomic characterization uncovers novel biology.</title>
        <authorList>
            <person name="Wiegand S."/>
            <person name="Jogler M."/>
            <person name="Boedeker C."/>
            <person name="Pinto D."/>
            <person name="Vollmers J."/>
            <person name="Rivas-Marin E."/>
            <person name="Kohn T."/>
            <person name="Peeters S.H."/>
            <person name="Heuer A."/>
            <person name="Rast P."/>
            <person name="Oberbeckmann S."/>
            <person name="Bunk B."/>
            <person name="Jeske O."/>
            <person name="Meyerdierks A."/>
            <person name="Storesund J.E."/>
            <person name="Kallscheuer N."/>
            <person name="Luecker S."/>
            <person name="Lage O.M."/>
            <person name="Pohl T."/>
            <person name="Merkel B.J."/>
            <person name="Hornburger P."/>
            <person name="Mueller R.-W."/>
            <person name="Bruemmer F."/>
            <person name="Labrenz M."/>
            <person name="Spormann A.M."/>
            <person name="Op Den Camp H."/>
            <person name="Overmann J."/>
            <person name="Amann R."/>
            <person name="Jetten M.S.M."/>
            <person name="Mascher T."/>
            <person name="Medema M.H."/>
            <person name="Devos D.P."/>
            <person name="Kaster A.-K."/>
            <person name="Ovreas L."/>
            <person name="Rohde M."/>
            <person name="Galperin M.Y."/>
            <person name="Jogler C."/>
        </authorList>
    </citation>
    <scope>NUCLEOTIDE SEQUENCE [LARGE SCALE GENOMIC DNA]</scope>
    <source>
        <strain evidence="6 7">Poly41</strain>
    </source>
</reference>
<feature type="signal peptide" evidence="4">
    <location>
        <begin position="1"/>
        <end position="22"/>
    </location>
</feature>
<dbReference type="SUPFAM" id="SSF53649">
    <property type="entry name" value="Alkaline phosphatase-like"/>
    <property type="match status" value="1"/>
</dbReference>
<keyword evidence="4" id="KW-0732">Signal</keyword>